<dbReference type="SUPFAM" id="SSF161219">
    <property type="entry name" value="CHY zinc finger-like"/>
    <property type="match status" value="1"/>
</dbReference>
<comment type="caution">
    <text evidence="9">The sequence shown here is derived from an EMBL/GenBank/DDBJ whole genome shotgun (WGS) entry which is preliminary data.</text>
</comment>
<dbReference type="SMART" id="SM00184">
    <property type="entry name" value="RING"/>
    <property type="match status" value="1"/>
</dbReference>
<feature type="domain" description="CTCHY-type" evidence="8">
    <location>
        <begin position="186"/>
        <end position="252"/>
    </location>
</feature>
<organism evidence="9 10">
    <name type="scientific">Hexamita inflata</name>
    <dbReference type="NCBI Taxonomy" id="28002"/>
    <lineage>
        <taxon>Eukaryota</taxon>
        <taxon>Metamonada</taxon>
        <taxon>Diplomonadida</taxon>
        <taxon>Hexamitidae</taxon>
        <taxon>Hexamitinae</taxon>
        <taxon>Hexamita</taxon>
    </lineage>
</organism>
<evidence type="ECO:0000256" key="4">
    <source>
        <dbReference type="PROSITE-ProRule" id="PRU00601"/>
    </source>
</evidence>
<dbReference type="InterPro" id="IPR013083">
    <property type="entry name" value="Znf_RING/FYVE/PHD"/>
</dbReference>
<protein>
    <submittedName>
        <fullName evidence="9">RING_finger and CHY zinc finger domain-containing protein</fullName>
    </submittedName>
</protein>
<dbReference type="Gene3D" id="2.20.28.10">
    <property type="match status" value="1"/>
</dbReference>
<accession>A0ABP1KZL4</accession>
<dbReference type="SUPFAM" id="SSF57850">
    <property type="entry name" value="RING/U-box"/>
    <property type="match status" value="1"/>
</dbReference>
<evidence type="ECO:0000313" key="10">
    <source>
        <dbReference type="Proteomes" id="UP001642409"/>
    </source>
</evidence>
<keyword evidence="10" id="KW-1185">Reference proteome</keyword>
<evidence type="ECO:0000256" key="3">
    <source>
        <dbReference type="ARBA" id="ARBA00022833"/>
    </source>
</evidence>
<dbReference type="Gene3D" id="3.30.40.10">
    <property type="entry name" value="Zinc/RING finger domain, C3HC4 (zinc finger)"/>
    <property type="match status" value="1"/>
</dbReference>
<evidence type="ECO:0000256" key="5">
    <source>
        <dbReference type="SAM" id="Phobius"/>
    </source>
</evidence>
<keyword evidence="5" id="KW-1133">Transmembrane helix</keyword>
<dbReference type="InterPro" id="IPR039512">
    <property type="entry name" value="RCHY1_zinc-ribbon"/>
</dbReference>
<evidence type="ECO:0000313" key="9">
    <source>
        <dbReference type="EMBL" id="CAL6073441.1"/>
    </source>
</evidence>
<proteinExistence type="predicted"/>
<keyword evidence="1" id="KW-0479">Metal-binding</keyword>
<keyword evidence="3" id="KW-0862">Zinc</keyword>
<evidence type="ECO:0000259" key="7">
    <source>
        <dbReference type="PROSITE" id="PS51266"/>
    </source>
</evidence>
<dbReference type="InterPro" id="IPR001841">
    <property type="entry name" value="Znf_RING"/>
</dbReference>
<dbReference type="InterPro" id="IPR017921">
    <property type="entry name" value="Znf_CTCHY"/>
</dbReference>
<evidence type="ECO:0000256" key="1">
    <source>
        <dbReference type="ARBA" id="ARBA00022723"/>
    </source>
</evidence>
<evidence type="ECO:0000259" key="6">
    <source>
        <dbReference type="PROSITE" id="PS50089"/>
    </source>
</evidence>
<evidence type="ECO:0000256" key="2">
    <source>
        <dbReference type="ARBA" id="ARBA00022771"/>
    </source>
</evidence>
<gene>
    <name evidence="9" type="ORF">HINF_LOCUS56102</name>
</gene>
<dbReference type="InterPro" id="IPR037274">
    <property type="entry name" value="Znf_CHY_sf"/>
</dbReference>
<name>A0ABP1KZL4_9EUKA</name>
<dbReference type="InterPro" id="IPR037275">
    <property type="entry name" value="Znf_CTCHY_sf"/>
</dbReference>
<dbReference type="SUPFAM" id="SSF161245">
    <property type="entry name" value="Zinc hairpin stack"/>
    <property type="match status" value="1"/>
</dbReference>
<dbReference type="InterPro" id="IPR018957">
    <property type="entry name" value="Znf_C3HC4_RING-type"/>
</dbReference>
<dbReference type="PROSITE" id="PS51266">
    <property type="entry name" value="ZF_CHY"/>
    <property type="match status" value="1"/>
</dbReference>
<dbReference type="EMBL" id="CAXDID020000301">
    <property type="protein sequence ID" value="CAL6073441.1"/>
    <property type="molecule type" value="Genomic_DNA"/>
</dbReference>
<evidence type="ECO:0000259" key="8">
    <source>
        <dbReference type="PROSITE" id="PS51270"/>
    </source>
</evidence>
<dbReference type="Pfam" id="PF00097">
    <property type="entry name" value="zf-C3HC4"/>
    <property type="match status" value="1"/>
</dbReference>
<dbReference type="InterPro" id="IPR008913">
    <property type="entry name" value="Znf_CHY"/>
</dbReference>
<keyword evidence="2 4" id="KW-0863">Zinc-finger</keyword>
<feature type="domain" description="RING-type" evidence="6">
    <location>
        <begin position="251"/>
        <end position="294"/>
    </location>
</feature>
<feature type="transmembrane region" description="Helical" evidence="5">
    <location>
        <begin position="502"/>
        <end position="525"/>
    </location>
</feature>
<keyword evidence="5" id="KW-0812">Transmembrane</keyword>
<reference evidence="9 10" key="1">
    <citation type="submission" date="2024-07" db="EMBL/GenBank/DDBJ databases">
        <authorList>
            <person name="Akdeniz Z."/>
        </authorList>
    </citation>
    <scope>NUCLEOTIDE SEQUENCE [LARGE SCALE GENOMIC DNA]</scope>
</reference>
<feature type="transmembrane region" description="Helical" evidence="5">
    <location>
        <begin position="578"/>
        <end position="597"/>
    </location>
</feature>
<dbReference type="Proteomes" id="UP001642409">
    <property type="component" value="Unassembled WGS sequence"/>
</dbReference>
<dbReference type="PROSITE" id="PS51270">
    <property type="entry name" value="ZF_CTCHY"/>
    <property type="match status" value="1"/>
</dbReference>
<sequence>MTQPIIVAYPEANTVDAAHQNEIIVSIIFKLQPGTTNKYDESKHIILKKFSSQVISDERRSYLHGELKKIYHHMLLEYYDPTIPDYTCLSNFHKREGEYAKNWVEKPLDQQVFAKYELGKSVGCGHYIRGCQVRCETCQKFYPCRLCHDDEEDHDFPRYKTTTVKCNYCHEEQPIQQNCRHCNALFGSYYCDKCKLACNMGVDAKPNYHCDGCKMCMVGLRSESKHCDKCNGCFNVAYFDKHKCIQERTDCIVCMGDLVKTIYGRITLECGHQLHTHCYQELIQKGIMKCPMCKRFLPTENDRDWVVKWQERNYSRIFIPIEYEGLIVTINCNDCHKNFPQHFHPLYYYCPDCKLFNCETTTDKMPQIVMHAQFNALKSKYPDMRKPRHVIKKDVEEVLLEAYKIEPDQVEEKLGFKLDKDQVLILGKVLNTMPPTIKDLKHRLLIEQLFQQVCGRRLIELRGLFYVINFVETKQCQACQYFHFANNQQNSRKRLQPFNRQITIFVFNIYQNILFVFQITLFIFYKCVCTLLCHFIHQYAFYNTLDTNDILCTNTHICYYIICSRHITHLLLYIHDSVYMLLLLVLQLGLLLVGYNLQFFVVQLQFHILLDLFSFNQLCFQHNPLFQFLYILAAIISSKKTHQLILLTQNQLLMVMQKVENFNHDIYKIKICEITLLNVRICKFSWYSQRTT</sequence>
<dbReference type="Pfam" id="PF05495">
    <property type="entry name" value="zf-CHY"/>
    <property type="match status" value="1"/>
</dbReference>
<dbReference type="PANTHER" id="PTHR21319:SF53">
    <property type="entry name" value="RING FINGER AND CHY ZINC FINGER DOMAIN-CONTAINING PROTEIN 1"/>
    <property type="match status" value="1"/>
</dbReference>
<keyword evidence="5" id="KW-0472">Membrane</keyword>
<dbReference type="PROSITE" id="PS50089">
    <property type="entry name" value="ZF_RING_2"/>
    <property type="match status" value="1"/>
</dbReference>
<feature type="domain" description="CHY-type" evidence="7">
    <location>
        <begin position="117"/>
        <end position="184"/>
    </location>
</feature>
<dbReference type="PANTHER" id="PTHR21319">
    <property type="entry name" value="RING FINGER AND CHY ZINC FINGER DOMAIN-CONTAINING PROTEIN 1"/>
    <property type="match status" value="1"/>
</dbReference>
<dbReference type="Pfam" id="PF14599">
    <property type="entry name" value="zinc_ribbon_6"/>
    <property type="match status" value="1"/>
</dbReference>